<feature type="region of interest" description="Disordered" evidence="4">
    <location>
        <begin position="529"/>
        <end position="557"/>
    </location>
</feature>
<dbReference type="OrthoDB" id="1521973at2"/>
<dbReference type="InterPro" id="IPR037118">
    <property type="entry name" value="Val-tRNA_synth_C_sf"/>
</dbReference>
<dbReference type="SUPFAM" id="SSF52540">
    <property type="entry name" value="P-loop containing nucleoside triphosphate hydrolases"/>
    <property type="match status" value="2"/>
</dbReference>
<accession>A0A5P8E477</accession>
<dbReference type="InterPro" id="IPR032524">
    <property type="entry name" value="ABC_tran_C"/>
</dbReference>
<dbReference type="Pfam" id="PF16326">
    <property type="entry name" value="ABC_tran_CTD"/>
    <property type="match status" value="1"/>
</dbReference>
<dbReference type="InterPro" id="IPR017871">
    <property type="entry name" value="ABC_transporter-like_CS"/>
</dbReference>
<dbReference type="KEGG" id="alq:C7Y71_001045"/>
<dbReference type="FunFam" id="3.40.50.300:FF:000011">
    <property type="entry name" value="Putative ABC transporter ATP-binding component"/>
    <property type="match status" value="1"/>
</dbReference>
<keyword evidence="2 6" id="KW-0067">ATP-binding</keyword>
<dbReference type="NCBIfam" id="NF000355">
    <property type="entry name" value="ribo_prot_ABC_F"/>
    <property type="match status" value="1"/>
</dbReference>
<evidence type="ECO:0000256" key="4">
    <source>
        <dbReference type="SAM" id="MobiDB-lite"/>
    </source>
</evidence>
<name>A0A5P8E477_9BACT</name>
<keyword evidence="3" id="KW-0175">Coiled coil</keyword>
<dbReference type="PROSITE" id="PS00211">
    <property type="entry name" value="ABC_TRANSPORTER_1"/>
    <property type="match status" value="2"/>
</dbReference>
<evidence type="ECO:0000256" key="2">
    <source>
        <dbReference type="ARBA" id="ARBA00022840"/>
    </source>
</evidence>
<protein>
    <submittedName>
        <fullName evidence="6">ABC transporter ATP-binding protein</fullName>
    </submittedName>
</protein>
<dbReference type="Pfam" id="PF00005">
    <property type="entry name" value="ABC_tran"/>
    <property type="match status" value="2"/>
</dbReference>
<dbReference type="PANTHER" id="PTHR42855:SF1">
    <property type="entry name" value="ABC TRANSPORTER DOMAIN-CONTAINING PROTEIN"/>
    <property type="match status" value="1"/>
</dbReference>
<dbReference type="Pfam" id="PF12848">
    <property type="entry name" value="ABC_tran_Xtn"/>
    <property type="match status" value="1"/>
</dbReference>
<dbReference type="GO" id="GO:0005524">
    <property type="term" value="F:ATP binding"/>
    <property type="evidence" value="ECO:0007669"/>
    <property type="project" value="UniProtKB-KW"/>
</dbReference>
<dbReference type="InterPro" id="IPR051309">
    <property type="entry name" value="ABCF_ATPase"/>
</dbReference>
<dbReference type="InterPro" id="IPR027417">
    <property type="entry name" value="P-loop_NTPase"/>
</dbReference>
<dbReference type="GO" id="GO:0016887">
    <property type="term" value="F:ATP hydrolysis activity"/>
    <property type="evidence" value="ECO:0007669"/>
    <property type="project" value="InterPro"/>
</dbReference>
<dbReference type="PROSITE" id="PS50893">
    <property type="entry name" value="ABC_TRANSPORTER_2"/>
    <property type="match status" value="2"/>
</dbReference>
<keyword evidence="1" id="KW-0547">Nucleotide-binding</keyword>
<dbReference type="GO" id="GO:0003677">
    <property type="term" value="F:DNA binding"/>
    <property type="evidence" value="ECO:0007669"/>
    <property type="project" value="InterPro"/>
</dbReference>
<dbReference type="PANTHER" id="PTHR42855">
    <property type="entry name" value="ABC TRANSPORTER ATP-BINDING SUBUNIT"/>
    <property type="match status" value="1"/>
</dbReference>
<reference evidence="6 7" key="1">
    <citation type="submission" date="2018-11" db="EMBL/GenBank/DDBJ databases">
        <authorList>
            <person name="Na S.W."/>
            <person name="Baik M."/>
        </authorList>
    </citation>
    <scope>NUCLEOTIDE SEQUENCE [LARGE SCALE GENOMIC DNA]</scope>
    <source>
        <strain evidence="6 7">E39</strain>
    </source>
</reference>
<dbReference type="InterPro" id="IPR003593">
    <property type="entry name" value="AAA+_ATPase"/>
</dbReference>
<feature type="domain" description="ABC transporter" evidence="5">
    <location>
        <begin position="312"/>
        <end position="535"/>
    </location>
</feature>
<keyword evidence="7" id="KW-1185">Reference proteome</keyword>
<evidence type="ECO:0000259" key="5">
    <source>
        <dbReference type="PROSITE" id="PS50893"/>
    </source>
</evidence>
<dbReference type="Gene3D" id="3.40.50.300">
    <property type="entry name" value="P-loop containing nucleotide triphosphate hydrolases"/>
    <property type="match status" value="2"/>
</dbReference>
<feature type="coiled-coil region" evidence="3">
    <location>
        <begin position="561"/>
        <end position="588"/>
    </location>
</feature>
<evidence type="ECO:0000313" key="6">
    <source>
        <dbReference type="EMBL" id="QFQ11724.1"/>
    </source>
</evidence>
<feature type="domain" description="ABC transporter" evidence="5">
    <location>
        <begin position="5"/>
        <end position="247"/>
    </location>
</feature>
<dbReference type="Proteomes" id="UP000249375">
    <property type="component" value="Chromosome"/>
</dbReference>
<proteinExistence type="predicted"/>
<dbReference type="AlphaFoldDB" id="A0A5P8E477"/>
<dbReference type="InterPro" id="IPR003439">
    <property type="entry name" value="ABC_transporter-like_ATP-bd"/>
</dbReference>
<evidence type="ECO:0000256" key="3">
    <source>
        <dbReference type="SAM" id="Coils"/>
    </source>
</evidence>
<sequence length="626" mass="72325">MTVYLDVQRLTKWFGERLLFEDVSFSIAKGQHVALIARNGTGKTTLLNILAGKEDYDEGSVVYHRDISVAYLEQNPQFDPDVSVIDACLLHTGELAELIAEYERRLALNDESVNELLEEMDRRGAWSFEHEAKEVLSKLKISDFDRKMGNLSGGEAKRVALANCLLAEPDLMILDEPTNHLDLGMTEWLEKYLSRSNKAILMVTHDRYMLDAVCTQIIELDGQTIFSYPGDYERYLERRADRMSAADASMARANNRYRRELEWMRRMPKARGGKAKYRKDAFAELEQKVKQRHEEQNARLEMKATYIGAKIFEAQYVSKSFQNGEAPPTVILKDFYYNFSRYEKMGIVGDNGSGKSTFVKLLLGELQPDEGRFVIGETVKFGYYSQEGLPLDKDMKVIDAVRQIAETVDLGGGKRISSMQFLNHFLFPPKKQQDYIYKLSGGERRRLQLCMVLMKAPNFLILDEPTNDLDIATLQILEEFLIDFKGCVIVVSHDRYFTDRVVDHLLVFKGNGIIKDFPGNYTQYRQWQNQQNDTEKQEKTRQPNSKPNEIVSERPRKRKMTFNEKREFEQLEKDIENLEAEKSEIETALCSGTLSVEELTQLSKRLPELNEVLDEKSMRWLELSEI</sequence>
<dbReference type="SMART" id="SM00382">
    <property type="entry name" value="AAA"/>
    <property type="match status" value="2"/>
</dbReference>
<dbReference type="Gene3D" id="1.10.287.380">
    <property type="entry name" value="Valyl-tRNA synthetase, C-terminal domain"/>
    <property type="match status" value="1"/>
</dbReference>
<dbReference type="InterPro" id="IPR032781">
    <property type="entry name" value="ABC_tran_Xtn"/>
</dbReference>
<organism evidence="6 7">
    <name type="scientific">Pseudoprevotella muciniphila</name>
    <dbReference type="NCBI Taxonomy" id="2133944"/>
    <lineage>
        <taxon>Bacteria</taxon>
        <taxon>Pseudomonadati</taxon>
        <taxon>Bacteroidota</taxon>
        <taxon>Bacteroidia</taxon>
        <taxon>Bacteroidales</taxon>
        <taxon>Prevotellaceae</taxon>
        <taxon>Pseudoprevotella</taxon>
    </lineage>
</organism>
<dbReference type="CDD" id="cd03221">
    <property type="entry name" value="ABCF_EF-3"/>
    <property type="match status" value="2"/>
</dbReference>
<dbReference type="EMBL" id="CP033459">
    <property type="protein sequence ID" value="QFQ11724.1"/>
    <property type="molecule type" value="Genomic_DNA"/>
</dbReference>
<dbReference type="RefSeq" id="WP_111897900.1">
    <property type="nucleotide sequence ID" value="NZ_CP033459.1"/>
</dbReference>
<evidence type="ECO:0000256" key="1">
    <source>
        <dbReference type="ARBA" id="ARBA00022741"/>
    </source>
</evidence>
<gene>
    <name evidence="6" type="ORF">C7Y71_001045</name>
</gene>
<evidence type="ECO:0000313" key="7">
    <source>
        <dbReference type="Proteomes" id="UP000249375"/>
    </source>
</evidence>